<dbReference type="STRING" id="37625.SAMN05660420_02834"/>
<reference evidence="4 5" key="1">
    <citation type="submission" date="2016-10" db="EMBL/GenBank/DDBJ databases">
        <authorList>
            <person name="de Groot N.N."/>
        </authorList>
    </citation>
    <scope>NUCLEOTIDE SEQUENCE [LARGE SCALE GENOMIC DNA]</scope>
    <source>
        <strain evidence="4 5">DSM 7343</strain>
    </source>
</reference>
<dbReference type="InterPro" id="IPR001753">
    <property type="entry name" value="Enoyl-CoA_hydra/iso"/>
</dbReference>
<dbReference type="InterPro" id="IPR051053">
    <property type="entry name" value="ECH/Chromodomain_protein"/>
</dbReference>
<keyword evidence="5" id="KW-1185">Reference proteome</keyword>
<keyword evidence="3" id="KW-0413">Isomerase</keyword>
<dbReference type="AlphaFoldDB" id="A0A1H4D4Y9"/>
<accession>A0A1H4D4Y9</accession>
<evidence type="ECO:0000256" key="3">
    <source>
        <dbReference type="ARBA" id="ARBA00023235"/>
    </source>
</evidence>
<evidence type="ECO:0000256" key="2">
    <source>
        <dbReference type="ARBA" id="ARBA00023140"/>
    </source>
</evidence>
<gene>
    <name evidence="4" type="ORF">SAMN05660420_02834</name>
</gene>
<name>A0A1H4D4Y9_9BACT</name>
<sequence>MTGHIITSKINSAYCIQLNRSEKKNALTAEMYTAIAEGIQHADADDSISATILYGVEGCFTSGNDLSGFRNGPAANRIYPHNIYIDALRHARKPVIAVVDGICLGIGTIMLFHCDFVYVSPQTRFSLPFVNLGLSPEGGTSYILPHLIGYQKAAEIILLGEPFGAELAERIGLVNEIVASDGLMGRALDVVEKLASKNLQAVLAAKALLKRGMDDAVTTALARELDLFNERMETPEVRETINSFFNKKRI</sequence>
<dbReference type="Pfam" id="PF00378">
    <property type="entry name" value="ECH_1"/>
    <property type="match status" value="1"/>
</dbReference>
<dbReference type="CDD" id="cd06558">
    <property type="entry name" value="crotonase-like"/>
    <property type="match status" value="1"/>
</dbReference>
<evidence type="ECO:0000313" key="4">
    <source>
        <dbReference type="EMBL" id="SEA67697.1"/>
    </source>
</evidence>
<dbReference type="EMBL" id="FNQN01000009">
    <property type="protein sequence ID" value="SEA67697.1"/>
    <property type="molecule type" value="Genomic_DNA"/>
</dbReference>
<evidence type="ECO:0000313" key="5">
    <source>
        <dbReference type="Proteomes" id="UP000199409"/>
    </source>
</evidence>
<comment type="subcellular location">
    <subcellularLocation>
        <location evidence="1">Peroxisome</location>
    </subcellularLocation>
</comment>
<keyword evidence="2" id="KW-0576">Peroxisome</keyword>
<dbReference type="GO" id="GO:0004165">
    <property type="term" value="F:delta(3)-delta(2)-enoyl-CoA isomerase activity"/>
    <property type="evidence" value="ECO:0007669"/>
    <property type="project" value="UniProtKB-ARBA"/>
</dbReference>
<dbReference type="PANTHER" id="PTHR43684">
    <property type="match status" value="1"/>
</dbReference>
<dbReference type="SUPFAM" id="SSF52096">
    <property type="entry name" value="ClpP/crotonase"/>
    <property type="match status" value="1"/>
</dbReference>
<dbReference type="Gene3D" id="3.90.226.10">
    <property type="entry name" value="2-enoyl-CoA Hydratase, Chain A, domain 1"/>
    <property type="match status" value="1"/>
</dbReference>
<dbReference type="InterPro" id="IPR029045">
    <property type="entry name" value="ClpP/crotonase-like_dom_sf"/>
</dbReference>
<proteinExistence type="predicted"/>
<dbReference type="RefSeq" id="WP_092349958.1">
    <property type="nucleotide sequence ID" value="NZ_FNQN01000009.1"/>
</dbReference>
<dbReference type="PANTHER" id="PTHR43684:SF1">
    <property type="entry name" value="ENOYL-COA DELTA ISOMERASE 2"/>
    <property type="match status" value="1"/>
</dbReference>
<evidence type="ECO:0000256" key="1">
    <source>
        <dbReference type="ARBA" id="ARBA00004275"/>
    </source>
</evidence>
<dbReference type="OrthoDB" id="5365311at2"/>
<organism evidence="4 5">
    <name type="scientific">Desulfuromusa kysingii</name>
    <dbReference type="NCBI Taxonomy" id="37625"/>
    <lineage>
        <taxon>Bacteria</taxon>
        <taxon>Pseudomonadati</taxon>
        <taxon>Thermodesulfobacteriota</taxon>
        <taxon>Desulfuromonadia</taxon>
        <taxon>Desulfuromonadales</taxon>
        <taxon>Geopsychrobacteraceae</taxon>
        <taxon>Desulfuromusa</taxon>
    </lineage>
</organism>
<protein>
    <submittedName>
        <fullName evidence="4">Enoyl-CoA hydratase/carnithine racemase</fullName>
    </submittedName>
</protein>
<dbReference type="Proteomes" id="UP000199409">
    <property type="component" value="Unassembled WGS sequence"/>
</dbReference>